<proteinExistence type="predicted"/>
<reference evidence="5" key="2">
    <citation type="journal article" date="2017" name="J. Anim. Genet.">
        <title>Multiple reference genome sequences of hot pepper reveal the massive evolution of plant disease resistance genes by retroduplication.</title>
        <authorList>
            <person name="Kim S."/>
            <person name="Park J."/>
            <person name="Yeom S.-I."/>
            <person name="Kim Y.-M."/>
            <person name="Seo E."/>
            <person name="Kim K.-T."/>
            <person name="Kim M.-S."/>
            <person name="Lee J.M."/>
            <person name="Cheong K."/>
            <person name="Shin H.-S."/>
            <person name="Kim S.-B."/>
            <person name="Han K."/>
            <person name="Lee J."/>
            <person name="Park M."/>
            <person name="Lee H.-A."/>
            <person name="Lee H.-Y."/>
            <person name="Lee Y."/>
            <person name="Oh S."/>
            <person name="Lee J.H."/>
            <person name="Choi E."/>
            <person name="Choi E."/>
            <person name="Lee S.E."/>
            <person name="Jeon J."/>
            <person name="Kim H."/>
            <person name="Choi G."/>
            <person name="Song H."/>
            <person name="Lee J."/>
            <person name="Lee S.-C."/>
            <person name="Kwon J.-K."/>
            <person name="Lee H.-Y."/>
            <person name="Koo N."/>
            <person name="Hong Y."/>
            <person name="Kim R.W."/>
            <person name="Kang W.-H."/>
            <person name="Huh J.H."/>
            <person name="Kang B.-C."/>
            <person name="Yang T.-J."/>
            <person name="Lee Y.-H."/>
            <person name="Bennetzen J.L."/>
            <person name="Choi D."/>
        </authorList>
    </citation>
    <scope>NUCLEOTIDE SEQUENCE [LARGE SCALE GENOMIC DNA]</scope>
    <source>
        <strain evidence="5">cv. PBC81</strain>
    </source>
</reference>
<keyword evidence="2" id="KW-0067">ATP-binding</keyword>
<dbReference type="GO" id="GO:0005524">
    <property type="term" value="F:ATP binding"/>
    <property type="evidence" value="ECO:0007669"/>
    <property type="project" value="UniProtKB-KW"/>
</dbReference>
<evidence type="ECO:0000313" key="4">
    <source>
        <dbReference type="EMBL" id="PHT45709.1"/>
    </source>
</evidence>
<gene>
    <name evidence="4" type="ORF">CQW23_14867</name>
</gene>
<comment type="caution">
    <text evidence="4">The sequence shown here is derived from an EMBL/GenBank/DDBJ whole genome shotgun (WGS) entry which is preliminary data.</text>
</comment>
<name>A0A2G2WKL4_CAPBA</name>
<dbReference type="SUPFAM" id="SSF54585">
    <property type="entry name" value="Cdc48 domain 2-like"/>
    <property type="match status" value="1"/>
</dbReference>
<sequence length="385" mass="43564">MSSSRVQPLMNVVRVKGVPILQQLHLEERLLRTSSQNWCIVNDGTNEPTIVMGISGKPAELLEIGSVLKDKIPVIKRFTGGGTVIVDHQTVFVTFICNTDALPSVQPYPRPIMSWSGQLYSKVFQGVGDFSLRENDYVFDNRKFGGNAQSITKGRWVHHTSFLWDYEMENMAYLKLPKRAPDYRQARDHLDFICRMKDYISRQEFINRTISALGSQFSVTSMELESLDNPNDTKFAPSTRLLRKQELEECFESESGNVILQSLFIPPEDFNLALLILDLEFVKKGTKDEQVDAVSLANQVRKRFANQIMTIGQKVTFEYHGMQKSNIERGMVSADTCIMFEAANSSGIKIVNQREAASSSIFWQKEFNLQSLGIGGLGAEFSDIF</sequence>
<dbReference type="InterPro" id="IPR045864">
    <property type="entry name" value="aa-tRNA-synth_II/BPL/LPL"/>
</dbReference>
<dbReference type="SUPFAM" id="SSF55681">
    <property type="entry name" value="Class II aaRS and biotin synthetases"/>
    <property type="match status" value="1"/>
</dbReference>
<reference evidence="4 5" key="1">
    <citation type="journal article" date="2017" name="Genome Biol.">
        <title>New reference genome sequences of hot pepper reveal the massive evolution of plant disease-resistance genes by retroduplication.</title>
        <authorList>
            <person name="Kim S."/>
            <person name="Park J."/>
            <person name="Yeom S.I."/>
            <person name="Kim Y.M."/>
            <person name="Seo E."/>
            <person name="Kim K.T."/>
            <person name="Kim M.S."/>
            <person name="Lee J.M."/>
            <person name="Cheong K."/>
            <person name="Shin H.S."/>
            <person name="Kim S.B."/>
            <person name="Han K."/>
            <person name="Lee J."/>
            <person name="Park M."/>
            <person name="Lee H.A."/>
            <person name="Lee H.Y."/>
            <person name="Lee Y."/>
            <person name="Oh S."/>
            <person name="Lee J.H."/>
            <person name="Choi E."/>
            <person name="Choi E."/>
            <person name="Lee S.E."/>
            <person name="Jeon J."/>
            <person name="Kim H."/>
            <person name="Choi G."/>
            <person name="Song H."/>
            <person name="Lee J."/>
            <person name="Lee S.C."/>
            <person name="Kwon J.K."/>
            <person name="Lee H.Y."/>
            <person name="Koo N."/>
            <person name="Hong Y."/>
            <person name="Kim R.W."/>
            <person name="Kang W.H."/>
            <person name="Huh J.H."/>
            <person name="Kang B.C."/>
            <person name="Yang T.J."/>
            <person name="Lee Y.H."/>
            <person name="Bennetzen J.L."/>
            <person name="Choi D."/>
        </authorList>
    </citation>
    <scope>NUCLEOTIDE SEQUENCE [LARGE SCALE GENOMIC DNA]</scope>
    <source>
        <strain evidence="5">cv. PBC81</strain>
    </source>
</reference>
<dbReference type="CDD" id="cd16443">
    <property type="entry name" value="LplA"/>
    <property type="match status" value="1"/>
</dbReference>
<dbReference type="OrthoDB" id="201621at2759"/>
<protein>
    <submittedName>
        <fullName evidence="4">Vesicle-fusing ATPase</fullName>
    </submittedName>
</protein>
<dbReference type="InterPro" id="IPR029067">
    <property type="entry name" value="CDC48_domain_2-like_sf"/>
</dbReference>
<dbReference type="PROSITE" id="PS51733">
    <property type="entry name" value="BPL_LPL_CATALYTIC"/>
    <property type="match status" value="1"/>
</dbReference>
<dbReference type="Gene3D" id="3.30.930.10">
    <property type="entry name" value="Bira Bifunctional Protein, Domain 2"/>
    <property type="match status" value="1"/>
</dbReference>
<dbReference type="Proteomes" id="UP000224567">
    <property type="component" value="Unassembled WGS sequence"/>
</dbReference>
<dbReference type="FunFam" id="3.30.930.10:FF:000077">
    <property type="entry name" value="Putative lipoate-protein ligase A"/>
    <property type="match status" value="1"/>
</dbReference>
<evidence type="ECO:0000259" key="3">
    <source>
        <dbReference type="PROSITE" id="PS51733"/>
    </source>
</evidence>
<dbReference type="Gene3D" id="3.10.330.10">
    <property type="match status" value="1"/>
</dbReference>
<keyword evidence="5" id="KW-1185">Reference proteome</keyword>
<dbReference type="InterPro" id="IPR004143">
    <property type="entry name" value="BPL_LPL_catalytic"/>
</dbReference>
<accession>A0A2G2WKL4</accession>
<organism evidence="4 5">
    <name type="scientific">Capsicum baccatum</name>
    <name type="common">Peruvian pepper</name>
    <dbReference type="NCBI Taxonomy" id="33114"/>
    <lineage>
        <taxon>Eukaryota</taxon>
        <taxon>Viridiplantae</taxon>
        <taxon>Streptophyta</taxon>
        <taxon>Embryophyta</taxon>
        <taxon>Tracheophyta</taxon>
        <taxon>Spermatophyta</taxon>
        <taxon>Magnoliopsida</taxon>
        <taxon>eudicotyledons</taxon>
        <taxon>Gunneridae</taxon>
        <taxon>Pentapetalae</taxon>
        <taxon>asterids</taxon>
        <taxon>lamiids</taxon>
        <taxon>Solanales</taxon>
        <taxon>Solanaceae</taxon>
        <taxon>Solanoideae</taxon>
        <taxon>Capsiceae</taxon>
        <taxon>Capsicum</taxon>
    </lineage>
</organism>
<keyword evidence="1" id="KW-0547">Nucleotide-binding</keyword>
<dbReference type="STRING" id="33114.A0A2G2WKL4"/>
<evidence type="ECO:0000256" key="2">
    <source>
        <dbReference type="ARBA" id="ARBA00022840"/>
    </source>
</evidence>
<evidence type="ECO:0000256" key="1">
    <source>
        <dbReference type="ARBA" id="ARBA00022741"/>
    </source>
</evidence>
<evidence type="ECO:0000313" key="5">
    <source>
        <dbReference type="Proteomes" id="UP000224567"/>
    </source>
</evidence>
<feature type="domain" description="BPL/LPL catalytic" evidence="3">
    <location>
        <begin position="35"/>
        <end position="221"/>
    </location>
</feature>
<dbReference type="PANTHER" id="PTHR43506:SF1">
    <property type="entry name" value="BPL_LPL CATALYTIC DOMAIN-CONTAINING PROTEIN"/>
    <property type="match status" value="1"/>
</dbReference>
<dbReference type="AlphaFoldDB" id="A0A2G2WKL4"/>
<dbReference type="EMBL" id="MLFT02000006">
    <property type="protein sequence ID" value="PHT45709.1"/>
    <property type="molecule type" value="Genomic_DNA"/>
</dbReference>
<dbReference type="Pfam" id="PF21948">
    <property type="entry name" value="LplA-B_cat"/>
    <property type="match status" value="1"/>
</dbReference>
<dbReference type="PANTHER" id="PTHR43506">
    <property type="entry name" value="BIOTIN/LIPOATE A/B PROTEIN LIGASE FAMILY"/>
    <property type="match status" value="1"/>
</dbReference>
<dbReference type="InterPro" id="IPR053264">
    <property type="entry name" value="Lipoate-ligase_2_inactive"/>
</dbReference>